<gene>
    <name evidence="1" type="ORF">F511_35302</name>
</gene>
<keyword evidence="2" id="KW-1185">Reference proteome</keyword>
<proteinExistence type="predicted"/>
<sequence>MAGAPTCSDQLSLVSQRFEPRLVSLEPPGPVGGPVGRALALVAGVGRTNEKTSRWSRRCSMAGSSTCSYQFSLVSPRFEPSLVTLEPYGPGVVHPEGLQQWWPEQGEPLHEVAAGRSCA</sequence>
<protein>
    <submittedName>
        <fullName evidence="1">Uncharacterized protein</fullName>
    </submittedName>
</protein>
<reference evidence="1 2" key="1">
    <citation type="journal article" date="2015" name="Proc. Natl. Acad. Sci. U.S.A.">
        <title>The resurrection genome of Boea hygrometrica: A blueprint for survival of dehydration.</title>
        <authorList>
            <person name="Xiao L."/>
            <person name="Yang G."/>
            <person name="Zhang L."/>
            <person name="Yang X."/>
            <person name="Zhao S."/>
            <person name="Ji Z."/>
            <person name="Zhou Q."/>
            <person name="Hu M."/>
            <person name="Wang Y."/>
            <person name="Chen M."/>
            <person name="Xu Y."/>
            <person name="Jin H."/>
            <person name="Xiao X."/>
            <person name="Hu G."/>
            <person name="Bao F."/>
            <person name="Hu Y."/>
            <person name="Wan P."/>
            <person name="Li L."/>
            <person name="Deng X."/>
            <person name="Kuang T."/>
            <person name="Xiang C."/>
            <person name="Zhu J.K."/>
            <person name="Oliver M.J."/>
            <person name="He Y."/>
        </authorList>
    </citation>
    <scope>NUCLEOTIDE SEQUENCE [LARGE SCALE GENOMIC DNA]</scope>
    <source>
        <strain evidence="2">cv. XS01</strain>
    </source>
</reference>
<dbReference type="Proteomes" id="UP000250235">
    <property type="component" value="Unassembled WGS sequence"/>
</dbReference>
<dbReference type="EMBL" id="KV003341">
    <property type="protein sequence ID" value="KZV36614.1"/>
    <property type="molecule type" value="Genomic_DNA"/>
</dbReference>
<evidence type="ECO:0000313" key="2">
    <source>
        <dbReference type="Proteomes" id="UP000250235"/>
    </source>
</evidence>
<dbReference type="AlphaFoldDB" id="A0A2Z7BQG7"/>
<name>A0A2Z7BQG7_9LAMI</name>
<evidence type="ECO:0000313" key="1">
    <source>
        <dbReference type="EMBL" id="KZV36614.1"/>
    </source>
</evidence>
<organism evidence="1 2">
    <name type="scientific">Dorcoceras hygrometricum</name>
    <dbReference type="NCBI Taxonomy" id="472368"/>
    <lineage>
        <taxon>Eukaryota</taxon>
        <taxon>Viridiplantae</taxon>
        <taxon>Streptophyta</taxon>
        <taxon>Embryophyta</taxon>
        <taxon>Tracheophyta</taxon>
        <taxon>Spermatophyta</taxon>
        <taxon>Magnoliopsida</taxon>
        <taxon>eudicotyledons</taxon>
        <taxon>Gunneridae</taxon>
        <taxon>Pentapetalae</taxon>
        <taxon>asterids</taxon>
        <taxon>lamiids</taxon>
        <taxon>Lamiales</taxon>
        <taxon>Gesneriaceae</taxon>
        <taxon>Didymocarpoideae</taxon>
        <taxon>Trichosporeae</taxon>
        <taxon>Loxocarpinae</taxon>
        <taxon>Dorcoceras</taxon>
    </lineage>
</organism>
<accession>A0A2Z7BQG7</accession>